<dbReference type="Pfam" id="PF08263">
    <property type="entry name" value="LRRNT_2"/>
    <property type="match status" value="1"/>
</dbReference>
<evidence type="ECO:0000256" key="2">
    <source>
        <dbReference type="ARBA" id="ARBA00022614"/>
    </source>
</evidence>
<evidence type="ECO:0000256" key="5">
    <source>
        <dbReference type="ARBA" id="ARBA00022737"/>
    </source>
</evidence>
<dbReference type="Pfam" id="PF00560">
    <property type="entry name" value="LRR_1"/>
    <property type="match status" value="6"/>
</dbReference>
<dbReference type="Gene3D" id="3.80.10.10">
    <property type="entry name" value="Ribonuclease Inhibitor"/>
    <property type="match status" value="3"/>
</dbReference>
<evidence type="ECO:0000256" key="9">
    <source>
        <dbReference type="ARBA" id="ARBA00023180"/>
    </source>
</evidence>
<evidence type="ECO:0000256" key="3">
    <source>
        <dbReference type="ARBA" id="ARBA00022692"/>
    </source>
</evidence>
<dbReference type="PANTHER" id="PTHR48063">
    <property type="entry name" value="LRR RECEPTOR-LIKE KINASE"/>
    <property type="match status" value="1"/>
</dbReference>
<keyword evidence="8" id="KW-0675">Receptor</keyword>
<proteinExistence type="predicted"/>
<keyword evidence="6" id="KW-1133">Transmembrane helix</keyword>
<keyword evidence="2" id="KW-0433">Leucine-rich repeat</keyword>
<evidence type="ECO:0000259" key="10">
    <source>
        <dbReference type="Pfam" id="PF08263"/>
    </source>
</evidence>
<dbReference type="SUPFAM" id="SSF52058">
    <property type="entry name" value="L domain-like"/>
    <property type="match status" value="1"/>
</dbReference>
<keyword evidence="3" id="KW-0812">Transmembrane</keyword>
<evidence type="ECO:0000313" key="11">
    <source>
        <dbReference type="Proteomes" id="UP001652623"/>
    </source>
</evidence>
<dbReference type="GeneID" id="132799460"/>
<evidence type="ECO:0000256" key="6">
    <source>
        <dbReference type="ARBA" id="ARBA00022989"/>
    </source>
</evidence>
<accession>A0ABM3ZS19</accession>
<keyword evidence="11" id="KW-1185">Reference proteome</keyword>
<comment type="subcellular location">
    <subcellularLocation>
        <location evidence="1">Membrane</location>
        <topology evidence="1">Single-pass type I membrane protein</topology>
    </subcellularLocation>
</comment>
<evidence type="ECO:0000256" key="7">
    <source>
        <dbReference type="ARBA" id="ARBA00023136"/>
    </source>
</evidence>
<dbReference type="InterPro" id="IPR032675">
    <property type="entry name" value="LRR_dom_sf"/>
</dbReference>
<evidence type="ECO:0000256" key="4">
    <source>
        <dbReference type="ARBA" id="ARBA00022729"/>
    </source>
</evidence>
<dbReference type="RefSeq" id="XP_060667275.1">
    <property type="nucleotide sequence ID" value="XM_060811292.1"/>
</dbReference>
<keyword evidence="4" id="KW-0732">Signal</keyword>
<evidence type="ECO:0000256" key="1">
    <source>
        <dbReference type="ARBA" id="ARBA00004479"/>
    </source>
</evidence>
<dbReference type="Proteomes" id="UP001652623">
    <property type="component" value="Chromosome 9"/>
</dbReference>
<keyword evidence="5" id="KW-0677">Repeat</keyword>
<keyword evidence="9" id="KW-0325">Glycoprotein</keyword>
<reference evidence="12" key="1">
    <citation type="submission" date="2025-08" db="UniProtKB">
        <authorList>
            <consortium name="RefSeq"/>
        </authorList>
    </citation>
    <scope>IDENTIFICATION</scope>
    <source>
        <tissue evidence="12">Seedling</tissue>
    </source>
</reference>
<dbReference type="InterPro" id="IPR046956">
    <property type="entry name" value="RLP23-like"/>
</dbReference>
<feature type="domain" description="Leucine-rich repeat-containing N-terminal plant-type" evidence="10">
    <location>
        <begin position="33"/>
        <end position="56"/>
    </location>
</feature>
<name>A0ABM3ZS19_ZIZJJ</name>
<protein>
    <submittedName>
        <fullName evidence="12">Receptor-like protein 43</fullName>
    </submittedName>
</protein>
<organism evidence="11 12">
    <name type="scientific">Ziziphus jujuba</name>
    <name type="common">Chinese jujube</name>
    <name type="synonym">Ziziphus sativa</name>
    <dbReference type="NCBI Taxonomy" id="326968"/>
    <lineage>
        <taxon>Eukaryota</taxon>
        <taxon>Viridiplantae</taxon>
        <taxon>Streptophyta</taxon>
        <taxon>Embryophyta</taxon>
        <taxon>Tracheophyta</taxon>
        <taxon>Spermatophyta</taxon>
        <taxon>Magnoliopsida</taxon>
        <taxon>eudicotyledons</taxon>
        <taxon>Gunneridae</taxon>
        <taxon>Pentapetalae</taxon>
        <taxon>rosids</taxon>
        <taxon>fabids</taxon>
        <taxon>Rosales</taxon>
        <taxon>Rhamnaceae</taxon>
        <taxon>Paliureae</taxon>
        <taxon>Ziziphus</taxon>
    </lineage>
</organism>
<evidence type="ECO:0000256" key="8">
    <source>
        <dbReference type="ARBA" id="ARBA00023170"/>
    </source>
</evidence>
<dbReference type="InterPro" id="IPR001611">
    <property type="entry name" value="Leu-rich_rpt"/>
</dbReference>
<dbReference type="InterPro" id="IPR013210">
    <property type="entry name" value="LRR_N_plant-typ"/>
</dbReference>
<keyword evidence="7" id="KW-0472">Membrane</keyword>
<dbReference type="PANTHER" id="PTHR48063:SF81">
    <property type="entry name" value="LEUCINE-RICH REPEAT-CONTAINING N-TERMINAL PLANT-TYPE DOMAIN-CONTAINING PROTEIN"/>
    <property type="match status" value="1"/>
</dbReference>
<gene>
    <name evidence="12" type="primary">LOC132799460</name>
</gene>
<sequence length="375" mass="41986">MAMTQLGQKGVRNNPVQVRGSEEKFLCLGDKMDAEKKALVKFKEGVTDPSGRLSSWLDKLDIAYNQLSGRVPNSFRFNKECTIELTTNRFQGPLPLWSSNITMLYLGDNQFSGPIPPNIGEVIPWLSDLDVADNSLSGSIPLSIGNLTGLMTLGISNNELSGQIPHFWENKQSMYIVDMSNNSLSGTIPTTMSYLSFLQFLIYRKLPAWIGESMHDLLILRLQSNSFNGNIPHQFCGLSKLHIIDMSHNHLIGHIPHCIGNLNGLKSEGIEESQIPSSIGNFEWIETLDISMNQISGPIPLSMTCLTLLNHLNLSYNNLFEKIPTTNQFLTHQSTKEMPVSMEDPCQLNVLTMAKENQEVMKKTEMVMVEVNLRN</sequence>
<evidence type="ECO:0000313" key="12">
    <source>
        <dbReference type="RefSeq" id="XP_060667275.1"/>
    </source>
</evidence>